<dbReference type="AlphaFoldDB" id="L7KLC9"/>
<keyword evidence="2" id="KW-1185">Reference proteome</keyword>
<reference evidence="1 2" key="1">
    <citation type="submission" date="2012-12" db="EMBL/GenBank/DDBJ databases">
        <title>Whole genome shotgun sequence of Gordonia aichiensis NBRC 108223.</title>
        <authorList>
            <person name="Isaki-Nakamura S."/>
            <person name="Hosoyama A."/>
            <person name="Tsuchikane K."/>
            <person name="Ando Y."/>
            <person name="Baba S."/>
            <person name="Ohji S."/>
            <person name="Hamada M."/>
            <person name="Tamura T."/>
            <person name="Yamazoe A."/>
            <person name="Yamazaki S."/>
            <person name="Fujita N."/>
        </authorList>
    </citation>
    <scope>NUCLEOTIDE SEQUENCE [LARGE SCALE GENOMIC DNA]</scope>
    <source>
        <strain evidence="1 2">NBRC 108223</strain>
    </source>
</reference>
<accession>L7KLC9</accession>
<proteinExistence type="predicted"/>
<evidence type="ECO:0000313" key="2">
    <source>
        <dbReference type="Proteomes" id="UP000010988"/>
    </source>
</evidence>
<dbReference type="PROSITE" id="PS51257">
    <property type="entry name" value="PROKAR_LIPOPROTEIN"/>
    <property type="match status" value="1"/>
</dbReference>
<organism evidence="1 2">
    <name type="scientific">Gordonia aichiensis NBRC 108223</name>
    <dbReference type="NCBI Taxonomy" id="1220583"/>
    <lineage>
        <taxon>Bacteria</taxon>
        <taxon>Bacillati</taxon>
        <taxon>Actinomycetota</taxon>
        <taxon>Actinomycetes</taxon>
        <taxon>Mycobacteriales</taxon>
        <taxon>Gordoniaceae</taxon>
        <taxon>Gordonia</taxon>
    </lineage>
</organism>
<evidence type="ECO:0008006" key="3">
    <source>
        <dbReference type="Google" id="ProtNLM"/>
    </source>
</evidence>
<dbReference type="EMBL" id="BANR01000013">
    <property type="protein sequence ID" value="GAC49424.1"/>
    <property type="molecule type" value="Genomic_DNA"/>
</dbReference>
<evidence type="ECO:0000313" key="1">
    <source>
        <dbReference type="EMBL" id="GAC49424.1"/>
    </source>
</evidence>
<gene>
    <name evidence="1" type="ORF">GOACH_13_00150</name>
</gene>
<comment type="caution">
    <text evidence="1">The sequence shown here is derived from an EMBL/GenBank/DDBJ whole genome shotgun (WGS) entry which is preliminary data.</text>
</comment>
<sequence length="84" mass="8912">MRKVGEGALPLVLVVSAGCFQGERRKPAESPGRGLFRYFQPGRGVENPRKARAAGSSASFGPAVVLLGLAPGRGCGKWGKERFR</sequence>
<protein>
    <recommendedName>
        <fullName evidence="3">Lipoprotein</fullName>
    </recommendedName>
</protein>
<dbReference type="Proteomes" id="UP000010988">
    <property type="component" value="Unassembled WGS sequence"/>
</dbReference>
<name>L7KLC9_9ACTN</name>